<reference evidence="3 4" key="1">
    <citation type="submission" date="2019-10" db="EMBL/GenBank/DDBJ databases">
        <authorList>
            <person name="Palmer J.M."/>
        </authorList>
    </citation>
    <scope>NUCLEOTIDE SEQUENCE [LARGE SCALE GENOMIC DNA]</scope>
    <source>
        <strain evidence="3 4">TWF730</strain>
    </source>
</reference>
<evidence type="ECO:0000313" key="3">
    <source>
        <dbReference type="EMBL" id="KAK6361397.1"/>
    </source>
</evidence>
<dbReference type="Proteomes" id="UP001373714">
    <property type="component" value="Unassembled WGS sequence"/>
</dbReference>
<organism evidence="3 4">
    <name type="scientific">Orbilia blumenaviensis</name>
    <dbReference type="NCBI Taxonomy" id="1796055"/>
    <lineage>
        <taxon>Eukaryota</taxon>
        <taxon>Fungi</taxon>
        <taxon>Dikarya</taxon>
        <taxon>Ascomycota</taxon>
        <taxon>Pezizomycotina</taxon>
        <taxon>Orbiliomycetes</taxon>
        <taxon>Orbiliales</taxon>
        <taxon>Orbiliaceae</taxon>
        <taxon>Orbilia</taxon>
    </lineage>
</organism>
<evidence type="ECO:0000256" key="2">
    <source>
        <dbReference type="SAM" id="SignalP"/>
    </source>
</evidence>
<feature type="compositionally biased region" description="Low complexity" evidence="1">
    <location>
        <begin position="186"/>
        <end position="207"/>
    </location>
</feature>
<dbReference type="AlphaFoldDB" id="A0AAV9VKP7"/>
<keyword evidence="2" id="KW-0732">Signal</keyword>
<feature type="signal peptide" evidence="2">
    <location>
        <begin position="1"/>
        <end position="21"/>
    </location>
</feature>
<sequence length="336" mass="33392">MYMQNIVVVVAGMAATASASAAIPANPVVKHLAARAINVDGTFAGLIFKRQTSCPAGYTACGSGCSLGPCCDSGAGLACRPGEVCSQIDGEMGCCPEGYVCNGIRSCQNAVGGYCTPGSVDNGVLCCDAAAPLCSTSAGIPYCAGVAPSTVVTVNPYPTGGQDGGFDTTTTTSFTTTSTLTLTLDSTSNAIPPTYATGETETATEAPSSELPTEAPSSELPTEAPSSELPTEVPTSITAVEPTITTTLSETYVVPTIPTSITDSFTIQTSTPTYAAGPSTSTLTSTAIIVIPYPPTNGTNATATGGPSPPEATGAAGKLGVSGFALTIAFGLAFLL</sequence>
<evidence type="ECO:0000256" key="1">
    <source>
        <dbReference type="SAM" id="MobiDB-lite"/>
    </source>
</evidence>
<name>A0AAV9VKP7_9PEZI</name>
<accession>A0AAV9VKP7</accession>
<keyword evidence="4" id="KW-1185">Reference proteome</keyword>
<feature type="compositionally biased region" description="Polar residues" evidence="1">
    <location>
        <begin position="215"/>
        <end position="237"/>
    </location>
</feature>
<evidence type="ECO:0000313" key="4">
    <source>
        <dbReference type="Proteomes" id="UP001373714"/>
    </source>
</evidence>
<feature type="chain" id="PRO_5043821734" evidence="2">
    <location>
        <begin position="22"/>
        <end position="336"/>
    </location>
</feature>
<comment type="caution">
    <text evidence="3">The sequence shown here is derived from an EMBL/GenBank/DDBJ whole genome shotgun (WGS) entry which is preliminary data.</text>
</comment>
<dbReference type="EMBL" id="JAVHNS010000002">
    <property type="protein sequence ID" value="KAK6361397.1"/>
    <property type="molecule type" value="Genomic_DNA"/>
</dbReference>
<feature type="region of interest" description="Disordered" evidence="1">
    <location>
        <begin position="186"/>
        <end position="237"/>
    </location>
</feature>
<proteinExistence type="predicted"/>
<gene>
    <name evidence="3" type="ORF">TWF730_005129</name>
</gene>
<protein>
    <submittedName>
        <fullName evidence="3">Uncharacterized protein</fullName>
    </submittedName>
</protein>